<dbReference type="Pfam" id="PF10239">
    <property type="entry name" value="DUF2465"/>
    <property type="match status" value="1"/>
</dbReference>
<evidence type="ECO:0000256" key="1">
    <source>
        <dbReference type="ARBA" id="ARBA00007218"/>
    </source>
</evidence>
<sequence length="341" mass="37827">MENDILDALDDLGYEDAFDETVLAKAVEGGSQSPVFTKLCAWITGELKGLCDLEECVHPTQSPDDTEGFEMEMSSFLSEFGCPHAGVSSGDSAQRFRTKENCLVLLDYLLTELQAAQMTHANHPRPPSTPTGQAPASLHSGELKAICITLGMSRPPPNITTFQFFTGVEKKLREFLSKVPQDHIGKPLMKRAMAPGQWAQLDIINRKLSEEYRIRREMLLKRLDVTIQSFNWSNKTKGKEDAVAQAFRPKRQGLSTQTNVILADLLSAREDIARMQKTTYGATRHNCAINKVLMGRVPDRGGRAWERAPPPKEMPAFKKREDGGRGGFGGGRGGQRGMIYE</sequence>
<feature type="compositionally biased region" description="Gly residues" evidence="2">
    <location>
        <begin position="325"/>
        <end position="341"/>
    </location>
</feature>
<evidence type="ECO:0000256" key="2">
    <source>
        <dbReference type="SAM" id="MobiDB-lite"/>
    </source>
</evidence>
<comment type="similarity">
    <text evidence="1">Belongs to the FAM98 family.</text>
</comment>
<name>A0A8J9ZQS0_BRALA</name>
<dbReference type="GO" id="GO:0072669">
    <property type="term" value="C:tRNA-splicing ligase complex"/>
    <property type="evidence" value="ECO:0007669"/>
    <property type="project" value="TreeGrafter"/>
</dbReference>
<feature type="compositionally biased region" description="Basic and acidic residues" evidence="2">
    <location>
        <begin position="300"/>
        <end position="324"/>
    </location>
</feature>
<organism evidence="3 4">
    <name type="scientific">Branchiostoma lanceolatum</name>
    <name type="common">Common lancelet</name>
    <name type="synonym">Amphioxus lanceolatum</name>
    <dbReference type="NCBI Taxonomy" id="7740"/>
    <lineage>
        <taxon>Eukaryota</taxon>
        <taxon>Metazoa</taxon>
        <taxon>Chordata</taxon>
        <taxon>Cephalochordata</taxon>
        <taxon>Leptocardii</taxon>
        <taxon>Amphioxiformes</taxon>
        <taxon>Branchiostomatidae</taxon>
        <taxon>Branchiostoma</taxon>
    </lineage>
</organism>
<dbReference type="Proteomes" id="UP000838412">
    <property type="component" value="Chromosome 4"/>
</dbReference>
<keyword evidence="4" id="KW-1185">Reference proteome</keyword>
<evidence type="ECO:0000313" key="4">
    <source>
        <dbReference type="Proteomes" id="UP000838412"/>
    </source>
</evidence>
<evidence type="ECO:0000313" key="3">
    <source>
        <dbReference type="EMBL" id="CAH1261738.1"/>
    </source>
</evidence>
<dbReference type="InterPro" id="IPR018797">
    <property type="entry name" value="FAM98"/>
</dbReference>
<dbReference type="PANTHER" id="PTHR31353">
    <property type="entry name" value="FAM98"/>
    <property type="match status" value="1"/>
</dbReference>
<protein>
    <submittedName>
        <fullName evidence="3">FAM98A protein</fullName>
    </submittedName>
</protein>
<dbReference type="PANTHER" id="PTHR31353:SF1">
    <property type="entry name" value="PROTEIN FAM98B"/>
    <property type="match status" value="1"/>
</dbReference>
<proteinExistence type="inferred from homology"/>
<dbReference type="OrthoDB" id="512356at2759"/>
<reference evidence="3" key="1">
    <citation type="submission" date="2022-01" db="EMBL/GenBank/DDBJ databases">
        <authorList>
            <person name="Braso-Vives M."/>
        </authorList>
    </citation>
    <scope>NUCLEOTIDE SEQUENCE</scope>
</reference>
<feature type="region of interest" description="Disordered" evidence="2">
    <location>
        <begin position="300"/>
        <end position="341"/>
    </location>
</feature>
<accession>A0A8J9ZQS0</accession>
<dbReference type="AlphaFoldDB" id="A0A8J9ZQS0"/>
<gene>
    <name evidence="3" type="primary">FAM98A</name>
    <name evidence="3" type="ORF">BLAG_LOCUS17075</name>
</gene>
<dbReference type="EMBL" id="OV696689">
    <property type="protein sequence ID" value="CAH1261738.1"/>
    <property type="molecule type" value="Genomic_DNA"/>
</dbReference>